<dbReference type="InterPro" id="IPR036468">
    <property type="entry name" value="AHSP_sf"/>
</dbReference>
<comment type="subcellular location">
    <subcellularLocation>
        <location evidence="1">Cytoplasm</location>
    </subcellularLocation>
</comment>
<name>L9KTP8_TUPCH</name>
<dbReference type="Proteomes" id="UP000011518">
    <property type="component" value="Unassembled WGS sequence"/>
</dbReference>
<dbReference type="FunFam" id="1.20.58.420:FF:000002">
    <property type="entry name" value="Alpha-hemoglobin-stabilizing protein"/>
    <property type="match status" value="1"/>
</dbReference>
<evidence type="ECO:0000256" key="8">
    <source>
        <dbReference type="ARBA" id="ARBA00081968"/>
    </source>
</evidence>
<dbReference type="GO" id="GO:0005737">
    <property type="term" value="C:cytoplasm"/>
    <property type="evidence" value="ECO:0007669"/>
    <property type="project" value="UniProtKB-SubCell"/>
</dbReference>
<dbReference type="GO" id="GO:0006457">
    <property type="term" value="P:protein folding"/>
    <property type="evidence" value="ECO:0007669"/>
    <property type="project" value="InterPro"/>
</dbReference>
<evidence type="ECO:0000313" key="9">
    <source>
        <dbReference type="EMBL" id="ELW66310.1"/>
    </source>
</evidence>
<evidence type="ECO:0000256" key="5">
    <source>
        <dbReference type="ARBA" id="ARBA00066302"/>
    </source>
</evidence>
<evidence type="ECO:0000256" key="6">
    <source>
        <dbReference type="ARBA" id="ARBA00072174"/>
    </source>
</evidence>
<dbReference type="PANTHER" id="PTHR15914:SF0">
    <property type="entry name" value="ALPHA-HEMOGLOBIN-STABILIZING PROTEIN"/>
    <property type="match status" value="1"/>
</dbReference>
<reference evidence="10" key="1">
    <citation type="submission" date="2012-07" db="EMBL/GenBank/DDBJ databases">
        <title>Genome of the Chinese tree shrew, a rising model animal genetically related to primates.</title>
        <authorList>
            <person name="Zhang G."/>
            <person name="Fan Y."/>
            <person name="Yao Y."/>
            <person name="Huang Z."/>
        </authorList>
    </citation>
    <scope>NUCLEOTIDE SEQUENCE [LARGE SCALE GENOMIC DNA]</scope>
</reference>
<dbReference type="GO" id="GO:0030218">
    <property type="term" value="P:erythrocyte differentiation"/>
    <property type="evidence" value="ECO:0007669"/>
    <property type="project" value="InterPro"/>
</dbReference>
<dbReference type="eggNOG" id="ENOG502SXDF">
    <property type="taxonomic scope" value="Eukaryota"/>
</dbReference>
<keyword evidence="10" id="KW-1185">Reference proteome</keyword>
<dbReference type="STRING" id="246437.L9KTP8"/>
<dbReference type="GO" id="GO:0030492">
    <property type="term" value="F:hemoglobin binding"/>
    <property type="evidence" value="ECO:0007669"/>
    <property type="project" value="InterPro"/>
</dbReference>
<evidence type="ECO:0000256" key="2">
    <source>
        <dbReference type="ARBA" id="ARBA00022490"/>
    </source>
</evidence>
<evidence type="ECO:0000256" key="1">
    <source>
        <dbReference type="ARBA" id="ARBA00004496"/>
    </source>
</evidence>
<dbReference type="EMBL" id="KB320653">
    <property type="protein sequence ID" value="ELW66310.1"/>
    <property type="molecule type" value="Genomic_DNA"/>
</dbReference>
<reference evidence="10" key="2">
    <citation type="journal article" date="2013" name="Nat. Commun.">
        <title>Genome of the Chinese tree shrew.</title>
        <authorList>
            <person name="Fan Y."/>
            <person name="Huang Z.Y."/>
            <person name="Cao C.C."/>
            <person name="Chen C.S."/>
            <person name="Chen Y.X."/>
            <person name="Fan D.D."/>
            <person name="He J."/>
            <person name="Hou H.L."/>
            <person name="Hu L."/>
            <person name="Hu X.T."/>
            <person name="Jiang X.T."/>
            <person name="Lai R."/>
            <person name="Lang Y.S."/>
            <person name="Liang B."/>
            <person name="Liao S.G."/>
            <person name="Mu D."/>
            <person name="Ma Y.Y."/>
            <person name="Niu Y.Y."/>
            <person name="Sun X.Q."/>
            <person name="Xia J.Q."/>
            <person name="Xiao J."/>
            <person name="Xiong Z.Q."/>
            <person name="Xu L."/>
            <person name="Yang L."/>
            <person name="Zhang Y."/>
            <person name="Zhao W."/>
            <person name="Zhao X.D."/>
            <person name="Zheng Y.T."/>
            <person name="Zhou J.M."/>
            <person name="Zhu Y.B."/>
            <person name="Zhang G.J."/>
            <person name="Wang J."/>
            <person name="Yao Y.G."/>
        </authorList>
    </citation>
    <scope>NUCLEOTIDE SEQUENCE [LARGE SCALE GENOMIC DNA]</scope>
</reference>
<dbReference type="InterPro" id="IPR015317">
    <property type="entry name" value="A_Hb_stabilising_prot"/>
</dbReference>
<sequence>MALLQVNKDIIATGMKKFSVLLDQQVFSEPPISEEAMVVVVNDWVNFYVNYYGQQVTGEQQEQDRALNELRQELTTMASPFLAKYRAFLKSL</sequence>
<keyword evidence="3" id="KW-0143">Chaperone</keyword>
<comment type="subunit">
    <text evidence="5">Monomer. Forms a heterodimer with free alpha-hemoglobin. Does not bind beta-hemoglobin nor alpha(2)beta(2) hemoglobin A.</text>
</comment>
<dbReference type="Pfam" id="PF09236">
    <property type="entry name" value="AHSP"/>
    <property type="match status" value="1"/>
</dbReference>
<keyword evidence="2" id="KW-0963">Cytoplasm</keyword>
<protein>
    <recommendedName>
        <fullName evidence="6">Alpha-hemoglobin-stabilizing protein</fullName>
    </recommendedName>
    <alternativeName>
        <fullName evidence="8">Erythroid differentiation-related factor</fullName>
    </alternativeName>
    <alternativeName>
        <fullName evidence="7">Erythroid-associated factor</fullName>
    </alternativeName>
</protein>
<gene>
    <name evidence="9" type="ORF">TREES_T100000471</name>
</gene>
<dbReference type="GO" id="GO:0050821">
    <property type="term" value="P:protein stabilization"/>
    <property type="evidence" value="ECO:0007669"/>
    <property type="project" value="InterPro"/>
</dbReference>
<dbReference type="SUPFAM" id="SSF109751">
    <property type="entry name" value="Alpha-hemoglobin stabilizing protein AHSP"/>
    <property type="match status" value="1"/>
</dbReference>
<dbReference type="FunCoup" id="L9KTP8">
    <property type="interactions" value="12"/>
</dbReference>
<dbReference type="Gene3D" id="1.20.58.420">
    <property type="entry name" value="AHSP"/>
    <property type="match status" value="1"/>
</dbReference>
<dbReference type="AlphaFoldDB" id="L9KTP8"/>
<dbReference type="OrthoDB" id="9827643at2759"/>
<proteinExistence type="inferred from homology"/>
<dbReference type="InParanoid" id="L9KTP8"/>
<accession>L9KTP8</accession>
<evidence type="ECO:0000313" key="10">
    <source>
        <dbReference type="Proteomes" id="UP000011518"/>
    </source>
</evidence>
<dbReference type="KEGG" id="tup:102479688"/>
<dbReference type="PANTHER" id="PTHR15914">
    <property type="entry name" value="ALPHA-HEMOGLOBIN-STABILIZING PROTEIN"/>
    <property type="match status" value="1"/>
</dbReference>
<evidence type="ECO:0000256" key="4">
    <source>
        <dbReference type="ARBA" id="ARBA00061424"/>
    </source>
</evidence>
<organism evidence="9 10">
    <name type="scientific">Tupaia chinensis</name>
    <name type="common">Chinese tree shrew</name>
    <name type="synonym">Tupaia belangeri chinensis</name>
    <dbReference type="NCBI Taxonomy" id="246437"/>
    <lineage>
        <taxon>Eukaryota</taxon>
        <taxon>Metazoa</taxon>
        <taxon>Chordata</taxon>
        <taxon>Craniata</taxon>
        <taxon>Vertebrata</taxon>
        <taxon>Euteleostomi</taxon>
        <taxon>Mammalia</taxon>
        <taxon>Eutheria</taxon>
        <taxon>Euarchontoglires</taxon>
        <taxon>Scandentia</taxon>
        <taxon>Tupaiidae</taxon>
        <taxon>Tupaia</taxon>
    </lineage>
</organism>
<comment type="similarity">
    <text evidence="4">Belongs to the AHSP family.</text>
</comment>
<evidence type="ECO:0000256" key="7">
    <source>
        <dbReference type="ARBA" id="ARBA00079289"/>
    </source>
</evidence>
<evidence type="ECO:0000256" key="3">
    <source>
        <dbReference type="ARBA" id="ARBA00023186"/>
    </source>
</evidence>